<dbReference type="EMBL" id="MU394282">
    <property type="protein sequence ID" value="KAI6092919.1"/>
    <property type="molecule type" value="Genomic_DNA"/>
</dbReference>
<accession>A0ACC0DJH2</accession>
<organism evidence="1 2">
    <name type="scientific">Hypoxylon rubiginosum</name>
    <dbReference type="NCBI Taxonomy" id="110542"/>
    <lineage>
        <taxon>Eukaryota</taxon>
        <taxon>Fungi</taxon>
        <taxon>Dikarya</taxon>
        <taxon>Ascomycota</taxon>
        <taxon>Pezizomycotina</taxon>
        <taxon>Sordariomycetes</taxon>
        <taxon>Xylariomycetidae</taxon>
        <taxon>Xylariales</taxon>
        <taxon>Hypoxylaceae</taxon>
        <taxon>Hypoxylon</taxon>
    </lineage>
</organism>
<proteinExistence type="predicted"/>
<gene>
    <name evidence="1" type="ORF">F4821DRAFT_113156</name>
</gene>
<reference evidence="1 2" key="1">
    <citation type="journal article" date="2022" name="New Phytol.">
        <title>Ecological generalism drives hyperdiversity of secondary metabolite gene clusters in xylarialean endophytes.</title>
        <authorList>
            <person name="Franco M.E.E."/>
            <person name="Wisecaver J.H."/>
            <person name="Arnold A.E."/>
            <person name="Ju Y.M."/>
            <person name="Slot J.C."/>
            <person name="Ahrendt S."/>
            <person name="Moore L.P."/>
            <person name="Eastman K.E."/>
            <person name="Scott K."/>
            <person name="Konkel Z."/>
            <person name="Mondo S.J."/>
            <person name="Kuo A."/>
            <person name="Hayes R.D."/>
            <person name="Haridas S."/>
            <person name="Andreopoulos B."/>
            <person name="Riley R."/>
            <person name="LaButti K."/>
            <person name="Pangilinan J."/>
            <person name="Lipzen A."/>
            <person name="Amirebrahimi M."/>
            <person name="Yan J."/>
            <person name="Adam C."/>
            <person name="Keymanesh K."/>
            <person name="Ng V."/>
            <person name="Louie K."/>
            <person name="Northen T."/>
            <person name="Drula E."/>
            <person name="Henrissat B."/>
            <person name="Hsieh H.M."/>
            <person name="Youens-Clark K."/>
            <person name="Lutzoni F."/>
            <person name="Miadlikowska J."/>
            <person name="Eastwood D.C."/>
            <person name="Hamelin R.C."/>
            <person name="Grigoriev I.V."/>
            <person name="U'Ren J.M."/>
        </authorList>
    </citation>
    <scope>NUCLEOTIDE SEQUENCE [LARGE SCALE GENOMIC DNA]</scope>
    <source>
        <strain evidence="1 2">ER1909</strain>
    </source>
</reference>
<dbReference type="Proteomes" id="UP001497680">
    <property type="component" value="Unassembled WGS sequence"/>
</dbReference>
<evidence type="ECO:0000313" key="1">
    <source>
        <dbReference type="EMBL" id="KAI6092919.1"/>
    </source>
</evidence>
<sequence length="87" mass="9471">MYSMTAPEVSIIEVIFCLLTCGGYSLQLIAPISNFRLCPTTTELFLVGSLHTCLLVLLMASFALSGLPTGGNDGFFLEGFVFLQCRR</sequence>
<comment type="caution">
    <text evidence="1">The sequence shown here is derived from an EMBL/GenBank/DDBJ whole genome shotgun (WGS) entry which is preliminary data.</text>
</comment>
<name>A0ACC0DJH2_9PEZI</name>
<keyword evidence="2" id="KW-1185">Reference proteome</keyword>
<evidence type="ECO:0000313" key="2">
    <source>
        <dbReference type="Proteomes" id="UP001497680"/>
    </source>
</evidence>
<protein>
    <submittedName>
        <fullName evidence="1">Uncharacterized protein</fullName>
    </submittedName>
</protein>